<accession>A0A2Z6P4N2</accession>
<feature type="compositionally biased region" description="Basic and acidic residues" evidence="1">
    <location>
        <begin position="1"/>
        <end position="29"/>
    </location>
</feature>
<dbReference type="EMBL" id="DF975111">
    <property type="protein sequence ID" value="GAU51394.1"/>
    <property type="molecule type" value="Genomic_DNA"/>
</dbReference>
<gene>
    <name evidence="2" type="ORF">TSUD_138070</name>
</gene>
<reference evidence="3" key="1">
    <citation type="journal article" date="2017" name="Front. Plant Sci.">
        <title>Climate Clever Clovers: New Paradigm to Reduce the Environmental Footprint of Ruminants by Breeding Low Methanogenic Forages Utilizing Haplotype Variation.</title>
        <authorList>
            <person name="Kaur P."/>
            <person name="Appels R."/>
            <person name="Bayer P.E."/>
            <person name="Keeble-Gagnere G."/>
            <person name="Wang J."/>
            <person name="Hirakawa H."/>
            <person name="Shirasawa K."/>
            <person name="Vercoe P."/>
            <person name="Stefanova K."/>
            <person name="Durmic Z."/>
            <person name="Nichols P."/>
            <person name="Revell C."/>
            <person name="Isobe S.N."/>
            <person name="Edwards D."/>
            <person name="Erskine W."/>
        </authorList>
    </citation>
    <scope>NUCLEOTIDE SEQUENCE [LARGE SCALE GENOMIC DNA]</scope>
    <source>
        <strain evidence="3">cv. Daliak</strain>
    </source>
</reference>
<proteinExistence type="predicted"/>
<dbReference type="AlphaFoldDB" id="A0A2Z6P4N2"/>
<feature type="region of interest" description="Disordered" evidence="1">
    <location>
        <begin position="88"/>
        <end position="118"/>
    </location>
</feature>
<name>A0A2Z6P4N2_TRISU</name>
<keyword evidence="3" id="KW-1185">Reference proteome</keyword>
<feature type="region of interest" description="Disordered" evidence="1">
    <location>
        <begin position="1"/>
        <end position="40"/>
    </location>
</feature>
<dbReference type="OrthoDB" id="1433774at2759"/>
<organism evidence="2 3">
    <name type="scientific">Trifolium subterraneum</name>
    <name type="common">Subterranean clover</name>
    <dbReference type="NCBI Taxonomy" id="3900"/>
    <lineage>
        <taxon>Eukaryota</taxon>
        <taxon>Viridiplantae</taxon>
        <taxon>Streptophyta</taxon>
        <taxon>Embryophyta</taxon>
        <taxon>Tracheophyta</taxon>
        <taxon>Spermatophyta</taxon>
        <taxon>Magnoliopsida</taxon>
        <taxon>eudicotyledons</taxon>
        <taxon>Gunneridae</taxon>
        <taxon>Pentapetalae</taxon>
        <taxon>rosids</taxon>
        <taxon>fabids</taxon>
        <taxon>Fabales</taxon>
        <taxon>Fabaceae</taxon>
        <taxon>Papilionoideae</taxon>
        <taxon>50 kb inversion clade</taxon>
        <taxon>NPAAA clade</taxon>
        <taxon>Hologalegina</taxon>
        <taxon>IRL clade</taxon>
        <taxon>Trifolieae</taxon>
        <taxon>Trifolium</taxon>
    </lineage>
</organism>
<sequence length="118" mass="12392">MAQQRRDEQFQNISRTDDRQNESDIHKNDGLFGNTTSTEPVAAYPVTEQAYVTTATGNVPGVGGTATTTRYEYTAVYGTTAAPGFDGANAGGGQWGQEANTGVGGGGDNNLNKGRDQK</sequence>
<evidence type="ECO:0000313" key="3">
    <source>
        <dbReference type="Proteomes" id="UP000242715"/>
    </source>
</evidence>
<protein>
    <submittedName>
        <fullName evidence="2">Uncharacterized protein</fullName>
    </submittedName>
</protein>
<evidence type="ECO:0000256" key="1">
    <source>
        <dbReference type="SAM" id="MobiDB-lite"/>
    </source>
</evidence>
<dbReference type="Proteomes" id="UP000242715">
    <property type="component" value="Unassembled WGS sequence"/>
</dbReference>
<evidence type="ECO:0000313" key="2">
    <source>
        <dbReference type="EMBL" id="GAU51394.1"/>
    </source>
</evidence>